<evidence type="ECO:0000256" key="1">
    <source>
        <dbReference type="ARBA" id="ARBA00022603"/>
    </source>
</evidence>
<dbReference type="SUPFAM" id="SSF53335">
    <property type="entry name" value="S-adenosyl-L-methionine-dependent methyltransferases"/>
    <property type="match status" value="1"/>
</dbReference>
<dbReference type="AlphaFoldDB" id="A0A3G1KWZ8"/>
<sequence length="269" mass="30608">MIPLKGVQETMLIPLAIKASETKRPHARIHDSKAVEIIEKLDLDTSKYDKFMSHEGVVARTILFDAATKRYLKKYPQAVCISIGCGFDARFSRVDNGTLIWYDLDLPDVINARKQFFPEHERVHLIAKSALDPSWPQEIKKGDKTILLIEGVLMYFKEEEVKQLLQIIKDNFDNVILLAELMQPFSAKGSKWHDTVKSTEATFKWGVKSGEEVEKLCPGLKLVDEKSFNCEMKKHSLRGRLFASIPVIRNFNDRLAIFTLNGKGPSMNG</sequence>
<keyword evidence="1 3" id="KW-0489">Methyltransferase</keyword>
<dbReference type="KEGG" id="fwa:DCMF_21205"/>
<keyword evidence="2 3" id="KW-0808">Transferase</keyword>
<reference evidence="3 4" key="1">
    <citation type="submission" date="2016-10" db="EMBL/GenBank/DDBJ databases">
        <title>Complete Genome Sequence of Peptococcaceae strain DCMF.</title>
        <authorList>
            <person name="Edwards R.J."/>
            <person name="Holland S.I."/>
            <person name="Deshpande N.P."/>
            <person name="Wong Y.K."/>
            <person name="Ertan H."/>
            <person name="Manefield M."/>
            <person name="Russell T.L."/>
            <person name="Lee M.J."/>
        </authorList>
    </citation>
    <scope>NUCLEOTIDE SEQUENCE [LARGE SCALE GENOMIC DNA]</scope>
    <source>
        <strain evidence="3 4">DCMF</strain>
    </source>
</reference>
<gene>
    <name evidence="3" type="ORF">DCMF_21205</name>
</gene>
<dbReference type="PANTHER" id="PTHR43619">
    <property type="entry name" value="S-ADENOSYL-L-METHIONINE-DEPENDENT METHYLTRANSFERASE YKTD-RELATED"/>
    <property type="match status" value="1"/>
</dbReference>
<keyword evidence="4" id="KW-1185">Reference proteome</keyword>
<dbReference type="Gene3D" id="3.40.50.150">
    <property type="entry name" value="Vaccinia Virus protein VP39"/>
    <property type="match status" value="1"/>
</dbReference>
<organism evidence="3 4">
    <name type="scientific">Formimonas warabiya</name>
    <dbReference type="NCBI Taxonomy" id="1761012"/>
    <lineage>
        <taxon>Bacteria</taxon>
        <taxon>Bacillati</taxon>
        <taxon>Bacillota</taxon>
        <taxon>Clostridia</taxon>
        <taxon>Eubacteriales</taxon>
        <taxon>Peptococcaceae</taxon>
        <taxon>Candidatus Formimonas</taxon>
    </lineage>
</organism>
<dbReference type="OrthoDB" id="9800233at2"/>
<dbReference type="Pfam" id="PF04072">
    <property type="entry name" value="LCM"/>
    <property type="match status" value="1"/>
</dbReference>
<dbReference type="PANTHER" id="PTHR43619:SF2">
    <property type="entry name" value="S-ADENOSYL-L-METHIONINE-DEPENDENT METHYLTRANSFERASES SUPERFAMILY PROTEIN"/>
    <property type="match status" value="1"/>
</dbReference>
<dbReference type="PIRSF" id="PIRSF028177">
    <property type="entry name" value="Polyketide_synth_Omtfrase_TcmP"/>
    <property type="match status" value="1"/>
</dbReference>
<dbReference type="GO" id="GO:0008168">
    <property type="term" value="F:methyltransferase activity"/>
    <property type="evidence" value="ECO:0007669"/>
    <property type="project" value="UniProtKB-KW"/>
</dbReference>
<evidence type="ECO:0000256" key="2">
    <source>
        <dbReference type="ARBA" id="ARBA00022679"/>
    </source>
</evidence>
<protein>
    <submittedName>
        <fullName evidence="3">Polyketide biosynthesis methyltransferase</fullName>
    </submittedName>
</protein>
<dbReference type="RefSeq" id="WP_148136271.1">
    <property type="nucleotide sequence ID" value="NZ_CP017634.1"/>
</dbReference>
<proteinExistence type="predicted"/>
<evidence type="ECO:0000313" key="3">
    <source>
        <dbReference type="EMBL" id="ATW26940.1"/>
    </source>
</evidence>
<dbReference type="EMBL" id="CP017634">
    <property type="protein sequence ID" value="ATW26940.1"/>
    <property type="molecule type" value="Genomic_DNA"/>
</dbReference>
<accession>A0A3G1KWZ8</accession>
<evidence type="ECO:0000313" key="4">
    <source>
        <dbReference type="Proteomes" id="UP000323521"/>
    </source>
</evidence>
<dbReference type="InterPro" id="IPR007213">
    <property type="entry name" value="Ppm1/Ppm2/Tcmp"/>
</dbReference>
<dbReference type="GO" id="GO:0032259">
    <property type="term" value="P:methylation"/>
    <property type="evidence" value="ECO:0007669"/>
    <property type="project" value="UniProtKB-KW"/>
</dbReference>
<dbReference type="InterPro" id="IPR016874">
    <property type="entry name" value="TcmP-like"/>
</dbReference>
<name>A0A3G1KWZ8_FORW1</name>
<dbReference type="Proteomes" id="UP000323521">
    <property type="component" value="Chromosome"/>
</dbReference>
<dbReference type="InterPro" id="IPR029063">
    <property type="entry name" value="SAM-dependent_MTases_sf"/>
</dbReference>